<gene>
    <name evidence="2" type="ORF">HGQ17_14110</name>
</gene>
<dbReference type="EMBL" id="JABAHY010000023">
    <property type="protein sequence ID" value="NLS11110.1"/>
    <property type="molecule type" value="Genomic_DNA"/>
</dbReference>
<feature type="transmembrane region" description="Helical" evidence="1">
    <location>
        <begin position="59"/>
        <end position="77"/>
    </location>
</feature>
<accession>A0A7X8YF33</accession>
<sequence>MIWVLCTIQAIRGMVDPAADLHGYGRIAAIIFGLFAGALATVILPLAFAEPHRSFTRRAAGIALLVSLGVYGAVLITG</sequence>
<reference evidence="2 3" key="1">
    <citation type="submission" date="2020-04" db="EMBL/GenBank/DDBJ databases">
        <title>Nesterenkonia sp. nov., isolated from marine sediment.</title>
        <authorList>
            <person name="Zhang G."/>
        </authorList>
    </citation>
    <scope>NUCLEOTIDE SEQUENCE [LARGE SCALE GENOMIC DNA]</scope>
    <source>
        <strain evidence="2 3">MY13</strain>
    </source>
</reference>
<comment type="caution">
    <text evidence="2">The sequence shown here is derived from an EMBL/GenBank/DDBJ whole genome shotgun (WGS) entry which is preliminary data.</text>
</comment>
<keyword evidence="1" id="KW-0472">Membrane</keyword>
<proteinExistence type="predicted"/>
<keyword evidence="3" id="KW-1185">Reference proteome</keyword>
<organism evidence="2 3">
    <name type="scientific">Nesterenkonia sedimenti</name>
    <dbReference type="NCBI Taxonomy" id="1463632"/>
    <lineage>
        <taxon>Bacteria</taxon>
        <taxon>Bacillati</taxon>
        <taxon>Actinomycetota</taxon>
        <taxon>Actinomycetes</taxon>
        <taxon>Micrococcales</taxon>
        <taxon>Micrococcaceae</taxon>
        <taxon>Nesterenkonia</taxon>
    </lineage>
</organism>
<keyword evidence="1" id="KW-0812">Transmembrane</keyword>
<dbReference type="RefSeq" id="WP_168888595.1">
    <property type="nucleotide sequence ID" value="NZ_JABAHY010000023.1"/>
</dbReference>
<keyword evidence="1" id="KW-1133">Transmembrane helix</keyword>
<protein>
    <submittedName>
        <fullName evidence="2">Uncharacterized protein</fullName>
    </submittedName>
</protein>
<feature type="transmembrane region" description="Helical" evidence="1">
    <location>
        <begin position="27"/>
        <end position="47"/>
    </location>
</feature>
<evidence type="ECO:0000313" key="3">
    <source>
        <dbReference type="Proteomes" id="UP000523139"/>
    </source>
</evidence>
<evidence type="ECO:0000313" key="2">
    <source>
        <dbReference type="EMBL" id="NLS11110.1"/>
    </source>
</evidence>
<evidence type="ECO:0000256" key="1">
    <source>
        <dbReference type="SAM" id="Phobius"/>
    </source>
</evidence>
<dbReference type="AlphaFoldDB" id="A0A7X8YF33"/>
<name>A0A7X8YF33_9MICC</name>
<dbReference type="Proteomes" id="UP000523139">
    <property type="component" value="Unassembled WGS sequence"/>
</dbReference>